<dbReference type="Proteomes" id="UP000500767">
    <property type="component" value="Plasmid unnamed2"/>
</dbReference>
<keyword evidence="2" id="KW-1185">Reference proteome</keyword>
<evidence type="ECO:0000313" key="1">
    <source>
        <dbReference type="EMBL" id="QKE93314.1"/>
    </source>
</evidence>
<name>A0A6M8HXN3_9PROT</name>
<evidence type="ECO:0000313" key="2">
    <source>
        <dbReference type="Proteomes" id="UP000500767"/>
    </source>
</evidence>
<geneLocation type="plasmid" evidence="1 2">
    <name>unnamed2</name>
</geneLocation>
<accession>A0A6M8HXN3</accession>
<dbReference type="AlphaFoldDB" id="A0A6M8HXN3"/>
<dbReference type="KEGG" id="lck:HN018_24190"/>
<sequence>MKQVLTATLHVIGGLAVAMVLAAVVVAPGFLSGSSSMIHLPTIAEIASR</sequence>
<protein>
    <submittedName>
        <fullName evidence="1">Uncharacterized protein</fullName>
    </submittedName>
</protein>
<reference evidence="1 2" key="1">
    <citation type="journal article" date="2014" name="World J. Microbiol. Biotechnol.">
        <title>Biodiversity and physiological characteristics of Antarctic and Arctic lichens-associated bacteria.</title>
        <authorList>
            <person name="Lee Y.M."/>
            <person name="Kim E.H."/>
            <person name="Lee H.K."/>
            <person name="Hong S.G."/>
        </authorList>
    </citation>
    <scope>NUCLEOTIDE SEQUENCE [LARGE SCALE GENOMIC DNA]</scope>
    <source>
        <strain evidence="1 2">PAMC 26569</strain>
        <plasmid evidence="1">unnamed2</plasmid>
    </source>
</reference>
<dbReference type="RefSeq" id="WP_171837822.1">
    <property type="nucleotide sequence ID" value="NZ_CP053710.1"/>
</dbReference>
<gene>
    <name evidence="1" type="ORF">HN018_24190</name>
</gene>
<dbReference type="EMBL" id="CP053710">
    <property type="protein sequence ID" value="QKE93314.1"/>
    <property type="molecule type" value="Genomic_DNA"/>
</dbReference>
<proteinExistence type="predicted"/>
<keyword evidence="1" id="KW-0614">Plasmid</keyword>
<organism evidence="1 2">
    <name type="scientific">Lichenicola cladoniae</name>
    <dbReference type="NCBI Taxonomy" id="1484109"/>
    <lineage>
        <taxon>Bacteria</taxon>
        <taxon>Pseudomonadati</taxon>
        <taxon>Pseudomonadota</taxon>
        <taxon>Alphaproteobacteria</taxon>
        <taxon>Acetobacterales</taxon>
        <taxon>Acetobacteraceae</taxon>
        <taxon>Lichenicola</taxon>
    </lineage>
</organism>